<accession>A0A2A2KY88</accession>
<reference evidence="1 2" key="1">
    <citation type="journal article" date="2017" name="Curr. Biol.">
        <title>Genome architecture and evolution of a unichromosomal asexual nematode.</title>
        <authorList>
            <person name="Fradin H."/>
            <person name="Zegar C."/>
            <person name="Gutwein M."/>
            <person name="Lucas J."/>
            <person name="Kovtun M."/>
            <person name="Corcoran D."/>
            <person name="Baugh L.R."/>
            <person name="Kiontke K."/>
            <person name="Gunsalus K."/>
            <person name="Fitch D.H."/>
            <person name="Piano F."/>
        </authorList>
    </citation>
    <scope>NUCLEOTIDE SEQUENCE [LARGE SCALE GENOMIC DNA]</scope>
    <source>
        <strain evidence="1">PF1309</strain>
    </source>
</reference>
<comment type="caution">
    <text evidence="1">The sequence shown here is derived from an EMBL/GenBank/DDBJ whole genome shotgun (WGS) entry which is preliminary data.</text>
</comment>
<organism evidence="1 2">
    <name type="scientific">Diploscapter pachys</name>
    <dbReference type="NCBI Taxonomy" id="2018661"/>
    <lineage>
        <taxon>Eukaryota</taxon>
        <taxon>Metazoa</taxon>
        <taxon>Ecdysozoa</taxon>
        <taxon>Nematoda</taxon>
        <taxon>Chromadorea</taxon>
        <taxon>Rhabditida</taxon>
        <taxon>Rhabditina</taxon>
        <taxon>Rhabditomorpha</taxon>
        <taxon>Rhabditoidea</taxon>
        <taxon>Rhabditidae</taxon>
        <taxon>Diploscapter</taxon>
    </lineage>
</organism>
<sequence>MNSVNSTNIGERRFKELNISLIIKRNDSSWRGSQFTNGNRQLIINSASGISRTHHNYGVVFRFGENKKATFKQIEKNKMITKEDIKFTYRSI</sequence>
<name>A0A2A2KY88_9BILA</name>
<dbReference type="EMBL" id="LIAE01007511">
    <property type="protein sequence ID" value="PAV78827.1"/>
    <property type="molecule type" value="Genomic_DNA"/>
</dbReference>
<dbReference type="Proteomes" id="UP000218231">
    <property type="component" value="Unassembled WGS sequence"/>
</dbReference>
<gene>
    <name evidence="1" type="ORF">WR25_07636</name>
</gene>
<evidence type="ECO:0000313" key="1">
    <source>
        <dbReference type="EMBL" id="PAV78827.1"/>
    </source>
</evidence>
<dbReference type="AlphaFoldDB" id="A0A2A2KY88"/>
<keyword evidence="2" id="KW-1185">Reference proteome</keyword>
<protein>
    <submittedName>
        <fullName evidence="1">Uncharacterized protein</fullName>
    </submittedName>
</protein>
<proteinExistence type="predicted"/>
<evidence type="ECO:0000313" key="2">
    <source>
        <dbReference type="Proteomes" id="UP000218231"/>
    </source>
</evidence>